<proteinExistence type="predicted"/>
<dbReference type="EMBL" id="LWUJ01000010">
    <property type="protein sequence ID" value="OAL10470.1"/>
    <property type="molecule type" value="Genomic_DNA"/>
</dbReference>
<organism evidence="2 3">
    <name type="scientific">Candidatus Mycoplasma haematobovis</name>
    <dbReference type="NCBI Taxonomy" id="432608"/>
    <lineage>
        <taxon>Bacteria</taxon>
        <taxon>Bacillati</taxon>
        <taxon>Mycoplasmatota</taxon>
        <taxon>Mollicutes</taxon>
        <taxon>Mycoplasmataceae</taxon>
        <taxon>Mycoplasma</taxon>
    </lineage>
</organism>
<evidence type="ECO:0000256" key="1">
    <source>
        <dbReference type="SAM" id="Phobius"/>
    </source>
</evidence>
<protein>
    <submittedName>
        <fullName evidence="2">Uncharacterized protein</fullName>
    </submittedName>
</protein>
<keyword evidence="1" id="KW-0812">Transmembrane</keyword>
<dbReference type="AlphaFoldDB" id="A0A1A9QFJ7"/>
<name>A0A1A9QFJ7_9MOLU</name>
<feature type="transmembrane region" description="Helical" evidence="1">
    <location>
        <begin position="12"/>
        <end position="32"/>
    </location>
</feature>
<keyword evidence="1" id="KW-1133">Transmembrane helix</keyword>
<keyword evidence="1" id="KW-0472">Membrane</keyword>
<sequence>MLSNLAPKAKAAVFVGIGSLIAGSGTLIYDIFTTKTIKEFIETKHFTILTSNSEDSDTWKAIIQDYTEQIKTQKKLKINNFEGGDENKIQELQKACESILSVKYRVAVSNGIVNQVLWCVKQQKVEDYLIKNKFNVLKTTDTENTGDDPKWDEKIKEYLRVSENNKEKQLSEVTLEKSKSGTIDTAEKKSFINACKKLNETKHFKEDFVKSYQLATSWCAEKQGES</sequence>
<dbReference type="Proteomes" id="UP000077623">
    <property type="component" value="Unassembled WGS sequence"/>
</dbReference>
<accession>A0A1A9QFJ7</accession>
<evidence type="ECO:0000313" key="2">
    <source>
        <dbReference type="EMBL" id="OAL10470.1"/>
    </source>
</evidence>
<comment type="caution">
    <text evidence="2">The sequence shown here is derived from an EMBL/GenBank/DDBJ whole genome shotgun (WGS) entry which is preliminary data.</text>
</comment>
<dbReference type="STRING" id="432608.A6V39_00200"/>
<dbReference type="RefSeq" id="WP_187149703.1">
    <property type="nucleotide sequence ID" value="NZ_LWUJ01000010.1"/>
</dbReference>
<reference evidence="3" key="1">
    <citation type="submission" date="2016-04" db="EMBL/GenBank/DDBJ databases">
        <authorList>
            <person name="Quiroz-Castaneda R.E."/>
            <person name="Martinez-Ocampo F."/>
        </authorList>
    </citation>
    <scope>NUCLEOTIDE SEQUENCE [LARGE SCALE GENOMIC DNA]</scope>
    <source>
        <strain evidence="3">INIFAP01</strain>
    </source>
</reference>
<gene>
    <name evidence="2" type="ORF">A6V39_00200</name>
</gene>
<evidence type="ECO:0000313" key="3">
    <source>
        <dbReference type="Proteomes" id="UP000077623"/>
    </source>
</evidence>
<keyword evidence="3" id="KW-1185">Reference proteome</keyword>